<dbReference type="InterPro" id="IPR039877">
    <property type="entry name" value="TMEM131-like"/>
</dbReference>
<protein>
    <recommendedName>
        <fullName evidence="3">Protein-glutamine gamma-glutamyltransferase-like C-terminal domain-containing protein</fullName>
    </recommendedName>
</protein>
<dbReference type="PANTHER" id="PTHR22050:SF0">
    <property type="entry name" value="TRANSMEMBRANE PROTEIN 131 HOMOLOG"/>
    <property type="match status" value="1"/>
</dbReference>
<feature type="transmembrane region" description="Helical" evidence="2">
    <location>
        <begin position="83"/>
        <end position="98"/>
    </location>
</feature>
<dbReference type="InterPro" id="IPR025403">
    <property type="entry name" value="TgpA-like_C"/>
</dbReference>
<feature type="region of interest" description="Disordered" evidence="1">
    <location>
        <begin position="177"/>
        <end position="210"/>
    </location>
</feature>
<feature type="transmembrane region" description="Helical" evidence="2">
    <location>
        <begin position="45"/>
        <end position="71"/>
    </location>
</feature>
<keyword evidence="2" id="KW-1133">Transmembrane helix</keyword>
<name>A0ABY1PNG2_9BACT</name>
<feature type="domain" description="Protein-glutamine gamma-glutamyltransferase-like C-terminal" evidence="3">
    <location>
        <begin position="707"/>
        <end position="774"/>
    </location>
</feature>
<dbReference type="PANTHER" id="PTHR22050">
    <property type="entry name" value="RW1 PROTEIN HOMOLOG"/>
    <property type="match status" value="1"/>
</dbReference>
<feature type="transmembrane region" description="Helical" evidence="2">
    <location>
        <begin position="218"/>
        <end position="236"/>
    </location>
</feature>
<organism evidence="4 5">
    <name type="scientific">Neorhodopirellula lusitana</name>
    <dbReference type="NCBI Taxonomy" id="445327"/>
    <lineage>
        <taxon>Bacteria</taxon>
        <taxon>Pseudomonadati</taxon>
        <taxon>Planctomycetota</taxon>
        <taxon>Planctomycetia</taxon>
        <taxon>Pirellulales</taxon>
        <taxon>Pirellulaceae</taxon>
        <taxon>Neorhodopirellula</taxon>
    </lineage>
</organism>
<feature type="compositionally biased region" description="Basic and acidic residues" evidence="1">
    <location>
        <begin position="473"/>
        <end position="496"/>
    </location>
</feature>
<feature type="compositionally biased region" description="Basic and acidic residues" evidence="1">
    <location>
        <begin position="507"/>
        <end position="519"/>
    </location>
</feature>
<accession>A0ABY1PNG2</accession>
<proteinExistence type="predicted"/>
<feature type="compositionally biased region" description="Polar residues" evidence="1">
    <location>
        <begin position="584"/>
        <end position="612"/>
    </location>
</feature>
<feature type="transmembrane region" description="Helical" evidence="2">
    <location>
        <begin position="287"/>
        <end position="308"/>
    </location>
</feature>
<keyword evidence="2" id="KW-0472">Membrane</keyword>
<feature type="transmembrane region" description="Helical" evidence="2">
    <location>
        <begin position="628"/>
        <end position="647"/>
    </location>
</feature>
<feature type="compositionally biased region" description="Basic and acidic residues" evidence="1">
    <location>
        <begin position="429"/>
        <end position="438"/>
    </location>
</feature>
<evidence type="ECO:0000313" key="5">
    <source>
        <dbReference type="Proteomes" id="UP001158067"/>
    </source>
</evidence>
<dbReference type="EMBL" id="FXUG01000001">
    <property type="protein sequence ID" value="SMP39215.1"/>
    <property type="molecule type" value="Genomic_DNA"/>
</dbReference>
<feature type="compositionally biased region" description="Basic and acidic residues" evidence="1">
    <location>
        <begin position="193"/>
        <end position="210"/>
    </location>
</feature>
<feature type="region of interest" description="Disordered" evidence="1">
    <location>
        <begin position="328"/>
        <end position="612"/>
    </location>
</feature>
<feature type="compositionally biased region" description="Polar residues" evidence="1">
    <location>
        <begin position="520"/>
        <end position="538"/>
    </location>
</feature>
<evidence type="ECO:0000256" key="1">
    <source>
        <dbReference type="SAM" id="MobiDB-lite"/>
    </source>
</evidence>
<keyword evidence="2" id="KW-0812">Transmembrane</keyword>
<evidence type="ECO:0000259" key="3">
    <source>
        <dbReference type="Pfam" id="PF13559"/>
    </source>
</evidence>
<reference evidence="4 5" key="1">
    <citation type="submission" date="2017-05" db="EMBL/GenBank/DDBJ databases">
        <authorList>
            <person name="Varghese N."/>
            <person name="Submissions S."/>
        </authorList>
    </citation>
    <scope>NUCLEOTIDE SEQUENCE [LARGE SCALE GENOMIC DNA]</scope>
    <source>
        <strain evidence="4 5">DSM 25457</strain>
    </source>
</reference>
<comment type="caution">
    <text evidence="4">The sequence shown here is derived from an EMBL/GenBank/DDBJ whole genome shotgun (WGS) entry which is preliminary data.</text>
</comment>
<keyword evidence="5" id="KW-1185">Reference proteome</keyword>
<gene>
    <name evidence="4" type="ORF">SAMN06265222_101275</name>
</gene>
<feature type="transmembrane region" description="Helical" evidence="2">
    <location>
        <begin position="248"/>
        <end position="267"/>
    </location>
</feature>
<sequence length="783" mass="83748">MPKVGSSTIRPRSCPIRPGSSCRPLSTYVLQSAVSGRREQTLADYAAIALAPILVFAMLYSLAGFLVLIFYSGHYPARVMSTLFFYTMGVTASARMSIEQSRQYSMGYIVALGLATLLVLLRFVGNPLASITIIAVVGYLADRIVHDCTIVDDSIDSSGQGLIDSAKGMMRLLRGSIRDNDGQDDTEPAGEQRTADDHDESSKSHAFKREASQPGRTVLYLALAALPLFGLGQFFLGGGPGGGQAARQLLTIYLFASLSLLVVTSFLNLRRYLRQRDTEMPVQTTVAWLVGGMVMIAAILLLALLAPLPGRTLASFQMPVMFDTDSPLSSSKYGWGGEGAEQSSGGDAPSDDTREEADSPKETPGSSTQTKKGAPPGGTSGQRKDGPVGNETGGQKGKPKPGQEKSAKDASQQGEPEKGKPKQGKPKQGKPEQGKPEQGKPAPPKGEQSPSDAKKPGDTENPGDQGKARKNGKAAEKGDGRQKGDPAKDAPQDQKSSKPQSTPAEKQPSDQDQSGKPDNAKQPNTDSQPNSDPPQESKTPPEPGTQPDSGTPPESDKKPVKDPNTKPETEPENKSEADSKSPESQDTTPPKSESQQAQNRSPDSASTQTTPQANQAQFSELLNSATSWLKSVFIAVLVGIVLVYLYLHHEVLIDWINRWMAGRATTSQPGEISRAQPQAPEIDEQPFASFKNPIGQQEPGKAIVITFQALEAWGREQGVRRNSDETPNEFAARLVTQFPALKRSAAGMVGAYNRIVYGRAAAGSKDIQAAAAVWNVMRPSLEE</sequence>
<evidence type="ECO:0000256" key="2">
    <source>
        <dbReference type="SAM" id="Phobius"/>
    </source>
</evidence>
<dbReference type="Pfam" id="PF13559">
    <property type="entry name" value="DUF4129"/>
    <property type="match status" value="1"/>
</dbReference>
<dbReference type="Proteomes" id="UP001158067">
    <property type="component" value="Unassembled WGS sequence"/>
</dbReference>
<feature type="compositionally biased region" description="Basic and acidic residues" evidence="1">
    <location>
        <begin position="554"/>
        <end position="583"/>
    </location>
</feature>
<feature type="compositionally biased region" description="Polar residues" evidence="1">
    <location>
        <begin position="497"/>
        <end position="506"/>
    </location>
</feature>
<evidence type="ECO:0000313" key="4">
    <source>
        <dbReference type="EMBL" id="SMP39215.1"/>
    </source>
</evidence>